<evidence type="ECO:0000256" key="4">
    <source>
        <dbReference type="ARBA" id="ARBA00022741"/>
    </source>
</evidence>
<keyword evidence="3" id="KW-0808">Transferase</keyword>
<dbReference type="PROSITE" id="PS50011">
    <property type="entry name" value="PROTEIN_KINASE_DOM"/>
    <property type="match status" value="1"/>
</dbReference>
<dbReference type="Proteomes" id="UP001443914">
    <property type="component" value="Unassembled WGS sequence"/>
</dbReference>
<comment type="similarity">
    <text evidence="1">Belongs to the protein kinase superfamily. CAMK Ser/Thr protein kinase family. SNF1 subfamily.</text>
</comment>
<dbReference type="FunFam" id="1.10.510.10:FF:000571">
    <property type="entry name" value="Maternal embryonic leucine zipper kinase"/>
    <property type="match status" value="1"/>
</dbReference>
<evidence type="ECO:0000256" key="2">
    <source>
        <dbReference type="ARBA" id="ARBA00022527"/>
    </source>
</evidence>
<proteinExistence type="inferred from homology"/>
<evidence type="ECO:0000256" key="6">
    <source>
        <dbReference type="ARBA" id="ARBA00022840"/>
    </source>
</evidence>
<accession>A0AAW1H6C8</accession>
<keyword evidence="2" id="KW-0723">Serine/threonine-protein kinase</keyword>
<dbReference type="GO" id="GO:0004674">
    <property type="term" value="F:protein serine/threonine kinase activity"/>
    <property type="evidence" value="ECO:0007669"/>
    <property type="project" value="UniProtKB-KW"/>
</dbReference>
<gene>
    <name evidence="9" type="ORF">RND81_13G188000</name>
</gene>
<keyword evidence="5" id="KW-0418">Kinase</keyword>
<evidence type="ECO:0000313" key="9">
    <source>
        <dbReference type="EMBL" id="KAK9670233.1"/>
    </source>
</evidence>
<sequence length="278" mass="31575">MLSKQLSGKYKLIKLINNGPYAKVYHAKDTITAKSVAIKALQGCTTKSVEQEIQAMSRLTHHPHIVNLVEVFVDKDEKVYIVTEYAKLGDLYETVVRNGGRFNEDVSRHYFRHLMSAVKHCHERGVYHRDIKPENLLIDEQWRVKLSDFGLCGVSDTGMGKGRFWDACGTVEYAAPEVIVVGECGYDGEKADVWSCGVVLYVMATGRMPFEGEVKAVWRKMMKAEFGLPKWVSPGLKWLLMRMLDPNPECRISVDEVMEDGWFCQGYDDVDDQVLAQV</sequence>
<dbReference type="PANTHER" id="PTHR43895:SF140">
    <property type="entry name" value="CBL-INTERACTING SERINE_THREONINE-PROTEIN KINASE 12"/>
    <property type="match status" value="1"/>
</dbReference>
<evidence type="ECO:0000313" key="10">
    <source>
        <dbReference type="Proteomes" id="UP001443914"/>
    </source>
</evidence>
<keyword evidence="10" id="KW-1185">Reference proteome</keyword>
<name>A0AAW1H6C8_SAPOF</name>
<comment type="caution">
    <text evidence="9">The sequence shown here is derived from an EMBL/GenBank/DDBJ whole genome shotgun (WGS) entry which is preliminary data.</text>
</comment>
<dbReference type="EMBL" id="JBDFQZ010000013">
    <property type="protein sequence ID" value="KAK9670233.1"/>
    <property type="molecule type" value="Genomic_DNA"/>
</dbReference>
<dbReference type="PIRSF" id="PIRSF000654">
    <property type="entry name" value="Integrin-linked_kinase"/>
    <property type="match status" value="1"/>
</dbReference>
<dbReference type="InterPro" id="IPR008271">
    <property type="entry name" value="Ser/Thr_kinase_AS"/>
</dbReference>
<dbReference type="PROSITE" id="PS00108">
    <property type="entry name" value="PROTEIN_KINASE_ST"/>
    <property type="match status" value="1"/>
</dbReference>
<keyword evidence="4" id="KW-0547">Nucleotide-binding</keyword>
<organism evidence="9 10">
    <name type="scientific">Saponaria officinalis</name>
    <name type="common">Common soapwort</name>
    <name type="synonym">Lychnis saponaria</name>
    <dbReference type="NCBI Taxonomy" id="3572"/>
    <lineage>
        <taxon>Eukaryota</taxon>
        <taxon>Viridiplantae</taxon>
        <taxon>Streptophyta</taxon>
        <taxon>Embryophyta</taxon>
        <taxon>Tracheophyta</taxon>
        <taxon>Spermatophyta</taxon>
        <taxon>Magnoliopsida</taxon>
        <taxon>eudicotyledons</taxon>
        <taxon>Gunneridae</taxon>
        <taxon>Pentapetalae</taxon>
        <taxon>Caryophyllales</taxon>
        <taxon>Caryophyllaceae</taxon>
        <taxon>Caryophylleae</taxon>
        <taxon>Saponaria</taxon>
    </lineage>
</organism>
<dbReference type="Pfam" id="PF00069">
    <property type="entry name" value="Pkinase"/>
    <property type="match status" value="1"/>
</dbReference>
<dbReference type="CDD" id="cd14003">
    <property type="entry name" value="STKc_AMPK-like"/>
    <property type="match status" value="1"/>
</dbReference>
<dbReference type="Gene3D" id="1.10.510.10">
    <property type="entry name" value="Transferase(Phosphotransferase) domain 1"/>
    <property type="match status" value="1"/>
</dbReference>
<evidence type="ECO:0000259" key="8">
    <source>
        <dbReference type="PROSITE" id="PS50011"/>
    </source>
</evidence>
<dbReference type="PANTHER" id="PTHR43895">
    <property type="entry name" value="CALCIUM/CALMODULIN-DEPENDENT PROTEIN KINASE KINASE-RELATED"/>
    <property type="match status" value="1"/>
</dbReference>
<keyword evidence="6" id="KW-0067">ATP-binding</keyword>
<reference evidence="9" key="1">
    <citation type="submission" date="2024-03" db="EMBL/GenBank/DDBJ databases">
        <title>WGS assembly of Saponaria officinalis var. Norfolk2.</title>
        <authorList>
            <person name="Jenkins J."/>
            <person name="Shu S."/>
            <person name="Grimwood J."/>
            <person name="Barry K."/>
            <person name="Goodstein D."/>
            <person name="Schmutz J."/>
            <person name="Leebens-Mack J."/>
            <person name="Osbourn A."/>
        </authorList>
    </citation>
    <scope>NUCLEOTIDE SEQUENCE [LARGE SCALE GENOMIC DNA]</scope>
    <source>
        <strain evidence="9">JIC</strain>
    </source>
</reference>
<dbReference type="SMART" id="SM00220">
    <property type="entry name" value="S_TKc"/>
    <property type="match status" value="1"/>
</dbReference>
<dbReference type="GO" id="GO:0005524">
    <property type="term" value="F:ATP binding"/>
    <property type="evidence" value="ECO:0007669"/>
    <property type="project" value="UniProtKB-KW"/>
</dbReference>
<feature type="domain" description="Protein kinase" evidence="8">
    <location>
        <begin position="10"/>
        <end position="263"/>
    </location>
</feature>
<comment type="function">
    <text evidence="7">CIPK serine-threonine protein kinases interact with CBL proteins. Binding of a CBL protein to the regulatory NAF domain of CIPK protein lead to the activation of the kinase in a calcium-dependent manner.</text>
</comment>
<protein>
    <recommendedName>
        <fullName evidence="8">Protein kinase domain-containing protein</fullName>
    </recommendedName>
</protein>
<dbReference type="GO" id="GO:0007165">
    <property type="term" value="P:signal transduction"/>
    <property type="evidence" value="ECO:0007669"/>
    <property type="project" value="TreeGrafter"/>
</dbReference>
<evidence type="ECO:0000256" key="7">
    <source>
        <dbReference type="ARBA" id="ARBA00058225"/>
    </source>
</evidence>
<dbReference type="InterPro" id="IPR011009">
    <property type="entry name" value="Kinase-like_dom_sf"/>
</dbReference>
<evidence type="ECO:0000256" key="3">
    <source>
        <dbReference type="ARBA" id="ARBA00022679"/>
    </source>
</evidence>
<evidence type="ECO:0000256" key="1">
    <source>
        <dbReference type="ARBA" id="ARBA00006234"/>
    </source>
</evidence>
<dbReference type="SUPFAM" id="SSF56112">
    <property type="entry name" value="Protein kinase-like (PK-like)"/>
    <property type="match status" value="1"/>
</dbReference>
<dbReference type="InterPro" id="IPR000719">
    <property type="entry name" value="Prot_kinase_dom"/>
</dbReference>
<evidence type="ECO:0000256" key="5">
    <source>
        <dbReference type="ARBA" id="ARBA00022777"/>
    </source>
</evidence>
<dbReference type="AlphaFoldDB" id="A0AAW1H6C8"/>